<sequence length="340" mass="36904">MGENALVVHPHNTTSTFDHASRGRGRGLPSHNSNRRQQSAMVLNNPHPYSSEDDSDQEPWELINDPQLGAELHLDETTEPAVDVASRTPNDGDLQLNEGQENTVNEDLYQDGSKCNAEENTATGNGSMAVAEEQSAIQDKASNTCDEDTSNNGENNDDPWTPLTSEEIPRDRSDSPAHHLPLPLHQTWQFITSSLRDIDNQNQLRQRAQNNARKLNSSAQNLLLNLQTQSQRMASTLQQHCDLADIQAREATQNIKQTMSTTKDNLCRLNAEYKIHEKVAAVAAVSGAILVAAGNPRAGAGSLLVAGGAIAAGEALNAGSERGCSTFTRDYGLREGVHLD</sequence>
<name>A0ABD3NCF6_9STRA</name>
<proteinExistence type="predicted"/>
<comment type="caution">
    <text evidence="3">The sequence shown here is derived from an EMBL/GenBank/DDBJ whole genome shotgun (WGS) entry which is preliminary data.</text>
</comment>
<evidence type="ECO:0000256" key="2">
    <source>
        <dbReference type="SAM" id="MobiDB-lite"/>
    </source>
</evidence>
<accession>A0ABD3NCF6</accession>
<evidence type="ECO:0000313" key="4">
    <source>
        <dbReference type="Proteomes" id="UP001530400"/>
    </source>
</evidence>
<dbReference type="Proteomes" id="UP001530400">
    <property type="component" value="Unassembled WGS sequence"/>
</dbReference>
<dbReference type="AlphaFoldDB" id="A0ABD3NCF6"/>
<feature type="compositionally biased region" description="Polar residues" evidence="2">
    <location>
        <begin position="135"/>
        <end position="154"/>
    </location>
</feature>
<dbReference type="EMBL" id="JALLPJ020001250">
    <property type="protein sequence ID" value="KAL3773048.1"/>
    <property type="molecule type" value="Genomic_DNA"/>
</dbReference>
<feature type="region of interest" description="Disordered" evidence="2">
    <location>
        <begin position="77"/>
        <end position="99"/>
    </location>
</feature>
<keyword evidence="1" id="KW-0175">Coiled coil</keyword>
<evidence type="ECO:0000256" key="1">
    <source>
        <dbReference type="SAM" id="Coils"/>
    </source>
</evidence>
<reference evidence="3 4" key="1">
    <citation type="submission" date="2024-10" db="EMBL/GenBank/DDBJ databases">
        <title>Updated reference genomes for cyclostephanoid diatoms.</title>
        <authorList>
            <person name="Roberts W.R."/>
            <person name="Alverson A.J."/>
        </authorList>
    </citation>
    <scope>NUCLEOTIDE SEQUENCE [LARGE SCALE GENOMIC DNA]</scope>
    <source>
        <strain evidence="3 4">AJA010-31</strain>
    </source>
</reference>
<gene>
    <name evidence="3" type="ORF">ACHAWO_004207</name>
</gene>
<keyword evidence="4" id="KW-1185">Reference proteome</keyword>
<feature type="region of interest" description="Disordered" evidence="2">
    <location>
        <begin position="1"/>
        <end position="36"/>
    </location>
</feature>
<organism evidence="3 4">
    <name type="scientific">Cyclotella atomus</name>
    <dbReference type="NCBI Taxonomy" id="382360"/>
    <lineage>
        <taxon>Eukaryota</taxon>
        <taxon>Sar</taxon>
        <taxon>Stramenopiles</taxon>
        <taxon>Ochrophyta</taxon>
        <taxon>Bacillariophyta</taxon>
        <taxon>Coscinodiscophyceae</taxon>
        <taxon>Thalassiosirophycidae</taxon>
        <taxon>Stephanodiscales</taxon>
        <taxon>Stephanodiscaceae</taxon>
        <taxon>Cyclotella</taxon>
    </lineage>
</organism>
<feature type="coiled-coil region" evidence="1">
    <location>
        <begin position="198"/>
        <end position="225"/>
    </location>
</feature>
<feature type="region of interest" description="Disordered" evidence="2">
    <location>
        <begin position="132"/>
        <end position="180"/>
    </location>
</feature>
<evidence type="ECO:0000313" key="3">
    <source>
        <dbReference type="EMBL" id="KAL3773048.1"/>
    </source>
</evidence>
<evidence type="ECO:0008006" key="5">
    <source>
        <dbReference type="Google" id="ProtNLM"/>
    </source>
</evidence>
<protein>
    <recommendedName>
        <fullName evidence="5">Biogenesis of lysosome-related organelles complex 1 subunit 3</fullName>
    </recommendedName>
</protein>
<feature type="compositionally biased region" description="Basic and acidic residues" evidence="2">
    <location>
        <begin position="167"/>
        <end position="177"/>
    </location>
</feature>